<name>A0A1Y5RC87_9RHOB</name>
<keyword evidence="4" id="KW-1185">Reference proteome</keyword>
<evidence type="ECO:0000313" key="3">
    <source>
        <dbReference type="EMBL" id="SLN11556.1"/>
    </source>
</evidence>
<dbReference type="AlphaFoldDB" id="A0A1Y5RC87"/>
<accession>A0A1Y5RC87</accession>
<reference evidence="3 4" key="1">
    <citation type="submission" date="2017-03" db="EMBL/GenBank/DDBJ databases">
        <authorList>
            <person name="Afonso C.L."/>
            <person name="Miller P.J."/>
            <person name="Scott M.A."/>
            <person name="Spackman E."/>
            <person name="Goraichik I."/>
            <person name="Dimitrov K.M."/>
            <person name="Suarez D.L."/>
            <person name="Swayne D.E."/>
        </authorList>
    </citation>
    <scope>NUCLEOTIDE SEQUENCE [LARGE SCALE GENOMIC DNA]</scope>
    <source>
        <strain evidence="3 4">CECT 7680</strain>
    </source>
</reference>
<dbReference type="PANTHER" id="PTHR22946">
    <property type="entry name" value="DIENELACTONE HYDROLASE DOMAIN-CONTAINING PROTEIN-RELATED"/>
    <property type="match status" value="1"/>
</dbReference>
<organism evidence="3 4">
    <name type="scientific">Pseudoruegeria aquimaris</name>
    <dbReference type="NCBI Taxonomy" id="393663"/>
    <lineage>
        <taxon>Bacteria</taxon>
        <taxon>Pseudomonadati</taxon>
        <taxon>Pseudomonadota</taxon>
        <taxon>Alphaproteobacteria</taxon>
        <taxon>Rhodobacterales</taxon>
        <taxon>Roseobacteraceae</taxon>
        <taxon>Pseudoruegeria</taxon>
    </lineage>
</organism>
<dbReference type="SUPFAM" id="SSF53474">
    <property type="entry name" value="alpha/beta-Hydrolases"/>
    <property type="match status" value="1"/>
</dbReference>
<protein>
    <submittedName>
        <fullName evidence="3">Dienelactone hydrolase family protein</fullName>
    </submittedName>
</protein>
<evidence type="ECO:0000256" key="1">
    <source>
        <dbReference type="ARBA" id="ARBA00022801"/>
    </source>
</evidence>
<proteinExistence type="predicted"/>
<dbReference type="InterPro" id="IPR050261">
    <property type="entry name" value="FrsA_esterase"/>
</dbReference>
<dbReference type="Proteomes" id="UP000193409">
    <property type="component" value="Unassembled WGS sequence"/>
</dbReference>
<dbReference type="OrthoDB" id="3647650at2"/>
<dbReference type="Pfam" id="PF01738">
    <property type="entry name" value="DLH"/>
    <property type="match status" value="1"/>
</dbReference>
<feature type="domain" description="Dienelactone hydrolase" evidence="2">
    <location>
        <begin position="183"/>
        <end position="290"/>
    </location>
</feature>
<dbReference type="Gene3D" id="3.40.50.1820">
    <property type="entry name" value="alpha/beta hydrolase"/>
    <property type="match status" value="1"/>
</dbReference>
<keyword evidence="1 3" id="KW-0378">Hydrolase</keyword>
<sequence length="297" mass="31941">MRRGRGLWIGVGVALLLVLLLAANSLRTVFGLSAVDHTPEELSALLSPYYRITRPDPARFAPPHPTALLASGCDGPKDNLEAAARDLAAAGWASVQVDSHGPRGLLTAEVWRLVCAGQLLNGSERAADLAVALDDVRRMDFADPGRIALIGASHGGWAILELLAFHGIDKVPGPLTRWPDSIAAEGLAGVNAAVLAYPYCGPVSRVALEGWQADIPVRMLLVKDDAIVDETDCLELAARMQARGREVRVEEFTGVTHGFDQREKSALSTLTFDAEAAERARRLSLDFLAETQSRRQP</sequence>
<dbReference type="PANTHER" id="PTHR22946:SF9">
    <property type="entry name" value="POLYKETIDE TRANSFERASE AF380"/>
    <property type="match status" value="1"/>
</dbReference>
<dbReference type="GO" id="GO:0052689">
    <property type="term" value="F:carboxylic ester hydrolase activity"/>
    <property type="evidence" value="ECO:0007669"/>
    <property type="project" value="UniProtKB-ARBA"/>
</dbReference>
<dbReference type="InterPro" id="IPR029058">
    <property type="entry name" value="AB_hydrolase_fold"/>
</dbReference>
<dbReference type="EMBL" id="FWFQ01000001">
    <property type="protein sequence ID" value="SLN11556.1"/>
    <property type="molecule type" value="Genomic_DNA"/>
</dbReference>
<evidence type="ECO:0000313" key="4">
    <source>
        <dbReference type="Proteomes" id="UP000193409"/>
    </source>
</evidence>
<dbReference type="InterPro" id="IPR002925">
    <property type="entry name" value="Dienelactn_hydro"/>
</dbReference>
<gene>
    <name evidence="3" type="ORF">PSA7680_00148</name>
</gene>
<dbReference type="RefSeq" id="WP_085866745.1">
    <property type="nucleotide sequence ID" value="NZ_FWFQ01000001.1"/>
</dbReference>
<evidence type="ECO:0000259" key="2">
    <source>
        <dbReference type="Pfam" id="PF01738"/>
    </source>
</evidence>